<dbReference type="InterPro" id="IPR004910">
    <property type="entry name" value="Yippee/Mis18/Cereblon"/>
</dbReference>
<keyword evidence="7" id="KW-1185">Reference proteome</keyword>
<dbReference type="GO" id="GO:0046872">
    <property type="term" value="F:metal ion binding"/>
    <property type="evidence" value="ECO:0007669"/>
    <property type="project" value="UniProtKB-KW"/>
</dbReference>
<evidence type="ECO:0000313" key="6">
    <source>
        <dbReference type="EMBL" id="KAK4298092.1"/>
    </source>
</evidence>
<dbReference type="PANTHER" id="PTHR13848">
    <property type="entry name" value="PROTEIN YIPPEE-LIKE CG15309-RELATED"/>
    <property type="match status" value="1"/>
</dbReference>
<comment type="similarity">
    <text evidence="1">Belongs to the yippee family.</text>
</comment>
<dbReference type="Proteomes" id="UP001292094">
    <property type="component" value="Unassembled WGS sequence"/>
</dbReference>
<dbReference type="PROSITE" id="PS51792">
    <property type="entry name" value="YIPPEE"/>
    <property type="match status" value="1"/>
</dbReference>
<keyword evidence="2" id="KW-0479">Metal-binding</keyword>
<evidence type="ECO:0000256" key="1">
    <source>
        <dbReference type="ARBA" id="ARBA00005613"/>
    </source>
</evidence>
<proteinExistence type="inferred from homology"/>
<gene>
    <name evidence="6" type="ORF">Pmani_029532</name>
</gene>
<sequence>MGRLNLQPLHGPEVFQCSVCNTALTTTRHLLSMRFLGNTGRAYLFASATNYTVSEVEDRDMLTGRHFIRNVFCKKCKTKLGWVYEFAYEDGQRMAGRISSVLWLLAVVAAVVVNGDGGYDGYEQQPCTYIQDRVQTAVRTHNPLQHRLQHPLRDRVQNPVRSGVRDHNPVQHQATTPHPVHTKVQHRLQHRLRNQDGTRTGLRHRHAVQNRVQNQEGVRDRVQDAVRAEVRHRHTRTVRDGLQDAVRTGISHRN</sequence>
<evidence type="ECO:0000313" key="7">
    <source>
        <dbReference type="Proteomes" id="UP001292094"/>
    </source>
</evidence>
<keyword evidence="3" id="KW-0862">Zinc</keyword>
<comment type="caution">
    <text evidence="6">The sequence shown here is derived from an EMBL/GenBank/DDBJ whole genome shotgun (WGS) entry which is preliminary data.</text>
</comment>
<evidence type="ECO:0000256" key="3">
    <source>
        <dbReference type="ARBA" id="ARBA00022833"/>
    </source>
</evidence>
<dbReference type="AlphaFoldDB" id="A0AAE1NZC8"/>
<evidence type="ECO:0000256" key="2">
    <source>
        <dbReference type="ARBA" id="ARBA00022723"/>
    </source>
</evidence>
<evidence type="ECO:0000256" key="4">
    <source>
        <dbReference type="SAM" id="MobiDB-lite"/>
    </source>
</evidence>
<organism evidence="6 7">
    <name type="scientific">Petrolisthes manimaculis</name>
    <dbReference type="NCBI Taxonomy" id="1843537"/>
    <lineage>
        <taxon>Eukaryota</taxon>
        <taxon>Metazoa</taxon>
        <taxon>Ecdysozoa</taxon>
        <taxon>Arthropoda</taxon>
        <taxon>Crustacea</taxon>
        <taxon>Multicrustacea</taxon>
        <taxon>Malacostraca</taxon>
        <taxon>Eumalacostraca</taxon>
        <taxon>Eucarida</taxon>
        <taxon>Decapoda</taxon>
        <taxon>Pleocyemata</taxon>
        <taxon>Anomura</taxon>
        <taxon>Galatheoidea</taxon>
        <taxon>Porcellanidae</taxon>
        <taxon>Petrolisthes</taxon>
    </lineage>
</organism>
<protein>
    <recommendedName>
        <fullName evidence="5">Yippee domain-containing protein</fullName>
    </recommendedName>
</protein>
<dbReference type="InterPro" id="IPR039058">
    <property type="entry name" value="Yippee_fam"/>
</dbReference>
<dbReference type="EMBL" id="JAWZYT010003503">
    <property type="protein sequence ID" value="KAK4298092.1"/>
    <property type="molecule type" value="Genomic_DNA"/>
</dbReference>
<dbReference type="InterPro" id="IPR034751">
    <property type="entry name" value="Yippee"/>
</dbReference>
<evidence type="ECO:0000259" key="5">
    <source>
        <dbReference type="PROSITE" id="PS51792"/>
    </source>
</evidence>
<dbReference type="Pfam" id="PF03226">
    <property type="entry name" value="Yippee-Mis18"/>
    <property type="match status" value="1"/>
</dbReference>
<accession>A0AAE1NZC8</accession>
<name>A0AAE1NZC8_9EUCA</name>
<feature type="domain" description="Yippee" evidence="5">
    <location>
        <begin position="13"/>
        <end position="110"/>
    </location>
</feature>
<reference evidence="6" key="1">
    <citation type="submission" date="2023-11" db="EMBL/GenBank/DDBJ databases">
        <title>Genome assemblies of two species of porcelain crab, Petrolisthes cinctipes and Petrolisthes manimaculis (Anomura: Porcellanidae).</title>
        <authorList>
            <person name="Angst P."/>
        </authorList>
    </citation>
    <scope>NUCLEOTIDE SEQUENCE</scope>
    <source>
        <strain evidence="6">PB745_02</strain>
        <tissue evidence="6">Gill</tissue>
    </source>
</reference>
<feature type="region of interest" description="Disordered" evidence="4">
    <location>
        <begin position="162"/>
        <end position="183"/>
    </location>
</feature>